<evidence type="ECO:0000256" key="1">
    <source>
        <dbReference type="SAM" id="MobiDB-lite"/>
    </source>
</evidence>
<protein>
    <submittedName>
        <fullName evidence="2">Uncharacterized protein</fullName>
    </submittedName>
</protein>
<gene>
    <name evidence="2" type="ORF">CBM2594_A70257</name>
</gene>
<dbReference type="AlphaFoldDB" id="A0A7Z7NM84"/>
<reference evidence="2" key="1">
    <citation type="submission" date="2018-01" db="EMBL/GenBank/DDBJ databases">
        <authorList>
            <person name="Clerissi C."/>
        </authorList>
    </citation>
    <scope>NUCLEOTIDE SEQUENCE [LARGE SCALE GENOMIC DNA]</scope>
    <source>
        <strain evidence="2">Cupriavidus taiwanensis STM 6021</strain>
    </source>
</reference>
<organism evidence="2">
    <name type="scientific">Cupriavidus taiwanensis</name>
    <dbReference type="NCBI Taxonomy" id="164546"/>
    <lineage>
        <taxon>Bacteria</taxon>
        <taxon>Pseudomonadati</taxon>
        <taxon>Pseudomonadota</taxon>
        <taxon>Betaproteobacteria</taxon>
        <taxon>Burkholderiales</taxon>
        <taxon>Burkholderiaceae</taxon>
        <taxon>Cupriavidus</taxon>
    </lineage>
</organism>
<feature type="compositionally biased region" description="Basic and acidic residues" evidence="1">
    <location>
        <begin position="49"/>
        <end position="58"/>
    </location>
</feature>
<proteinExistence type="predicted"/>
<sequence length="97" mass="10538">MTASPITLTVSLVTAMETPGDPLEVKDTVTRMESRIVQLGDPVGTNLGKGKEVGKRSTDYAGVQPPFRRHTDSKKPTARVGFRGKILFQNWPQVGDA</sequence>
<accession>A0A7Z7NM84</accession>
<name>A0A7Z7NM84_9BURK</name>
<comment type="caution">
    <text evidence="2">The sequence shown here is derived from an EMBL/GenBank/DDBJ whole genome shotgun (WGS) entry which is preliminary data.</text>
</comment>
<dbReference type="EMBL" id="OGUU01000011">
    <property type="protein sequence ID" value="SPC15692.1"/>
    <property type="molecule type" value="Genomic_DNA"/>
</dbReference>
<feature type="region of interest" description="Disordered" evidence="1">
    <location>
        <begin position="40"/>
        <end position="78"/>
    </location>
</feature>
<evidence type="ECO:0000313" key="2">
    <source>
        <dbReference type="EMBL" id="SPC15692.1"/>
    </source>
</evidence>
<dbReference type="Proteomes" id="UP000257139">
    <property type="component" value="Chromosome CBM2594_a"/>
</dbReference>